<sequence length="161" mass="18302">SGLLRPSVRCPTGRYNRKLRVGRGFTLEELKAAGIGKKEARTIGVAVDYRRTNRSLESLQLNTQRLKEYRARLILFPKKLSKPKKGDSSAEELKLATQLRGVIMPVKQSVKKTKARAITDADKKFEPYRTIRRVRIDQRLKGIRERKAKESAEEGVGGGRR</sequence>
<evidence type="ECO:0000256" key="4">
    <source>
        <dbReference type="ARBA" id="ARBA00058367"/>
    </source>
</evidence>
<dbReference type="GO" id="GO:0022625">
    <property type="term" value="C:cytosolic large ribosomal subunit"/>
    <property type="evidence" value="ECO:0007669"/>
    <property type="project" value="TreeGrafter"/>
</dbReference>
<accession>A0A914UUP3</accession>
<dbReference type="GO" id="GO:0003723">
    <property type="term" value="F:RNA binding"/>
    <property type="evidence" value="ECO:0007669"/>
    <property type="project" value="TreeGrafter"/>
</dbReference>
<dbReference type="Gene3D" id="1.20.5.110">
    <property type="match status" value="1"/>
</dbReference>
<reference evidence="9" key="1">
    <citation type="submission" date="2022-11" db="UniProtKB">
        <authorList>
            <consortium name="WormBaseParasite"/>
        </authorList>
    </citation>
    <scope>IDENTIFICATION</scope>
</reference>
<evidence type="ECO:0000256" key="3">
    <source>
        <dbReference type="ARBA" id="ARBA00023274"/>
    </source>
</evidence>
<dbReference type="HAMAP" id="MF_00499">
    <property type="entry name" value="Ribosomal_eL13"/>
    <property type="match status" value="1"/>
</dbReference>
<dbReference type="Proteomes" id="UP000887566">
    <property type="component" value="Unplaced"/>
</dbReference>
<dbReference type="WBParaSite" id="PSAMB.scaffold12287size2839.g34761.t1">
    <property type="protein sequence ID" value="PSAMB.scaffold12287size2839.g34761.t1"/>
    <property type="gene ID" value="PSAMB.scaffold12287size2839.g34761"/>
</dbReference>
<dbReference type="InterPro" id="IPR001380">
    <property type="entry name" value="Ribosomal_eL13"/>
</dbReference>
<comment type="function">
    <text evidence="4">Component of the ribosome, a large ribonucleoprotein complex responsible for the synthesis of proteins in the cell. The small ribosomal subunit (SSU) binds messenger RNAs (mRNAs) and translates the encoded message by selecting cognate aminoacyl-transfer RNA (tRNA) molecules. The large subunit (LSU) contains the ribosomal catalytic site termed the peptidyl transferase center (PTC), which catalyzes the formation of peptide bonds, thereby polymerizing the amino acids delivered by tRNAs into a polypeptide chain. The nascent polypeptides leave the ribosome through a tunnel in the LSU and interact with protein factors that function in enzymatic processing, targeting, and the membrane insertion of nascent chains at the exit of the ribosomal tunnel. As part of the LSU, it is probably required for its formation and the maturation of rRNAs.</text>
</comment>
<dbReference type="FunFam" id="1.20.5.110:FF:000003">
    <property type="entry name" value="60S ribosomal protein L13"/>
    <property type="match status" value="1"/>
</dbReference>
<comment type="subunit">
    <text evidence="5">Component of the 60S large ribosomal subunit (LSU).</text>
</comment>
<feature type="region of interest" description="Disordered" evidence="7">
    <location>
        <begin position="142"/>
        <end position="161"/>
    </location>
</feature>
<organism evidence="8 9">
    <name type="scientific">Plectus sambesii</name>
    <dbReference type="NCBI Taxonomy" id="2011161"/>
    <lineage>
        <taxon>Eukaryota</taxon>
        <taxon>Metazoa</taxon>
        <taxon>Ecdysozoa</taxon>
        <taxon>Nematoda</taxon>
        <taxon>Chromadorea</taxon>
        <taxon>Plectida</taxon>
        <taxon>Plectina</taxon>
        <taxon>Plectoidea</taxon>
        <taxon>Plectidae</taxon>
        <taxon>Plectus</taxon>
    </lineage>
</organism>
<evidence type="ECO:0000313" key="8">
    <source>
        <dbReference type="Proteomes" id="UP000887566"/>
    </source>
</evidence>
<proteinExistence type="inferred from homology"/>
<keyword evidence="8" id="KW-1185">Reference proteome</keyword>
<dbReference type="GO" id="GO:0006412">
    <property type="term" value="P:translation"/>
    <property type="evidence" value="ECO:0007669"/>
    <property type="project" value="InterPro"/>
</dbReference>
<keyword evidence="3 6" id="KW-0687">Ribonucleoprotein</keyword>
<name>A0A914UUP3_9BILA</name>
<protein>
    <recommendedName>
        <fullName evidence="6">60S ribosomal protein L13</fullName>
    </recommendedName>
</protein>
<dbReference type="PANTHER" id="PTHR11722">
    <property type="entry name" value="60S RIBOSOMAL PROTEIN L13"/>
    <property type="match status" value="1"/>
</dbReference>
<comment type="similarity">
    <text evidence="1 6">Belongs to the eukaryotic ribosomal protein eL13 family.</text>
</comment>
<evidence type="ECO:0000256" key="5">
    <source>
        <dbReference type="ARBA" id="ARBA00065437"/>
    </source>
</evidence>
<evidence type="ECO:0000256" key="7">
    <source>
        <dbReference type="SAM" id="MobiDB-lite"/>
    </source>
</evidence>
<dbReference type="AlphaFoldDB" id="A0A914UUP3"/>
<evidence type="ECO:0000256" key="6">
    <source>
        <dbReference type="RuleBase" id="RU000572"/>
    </source>
</evidence>
<dbReference type="PROSITE" id="PS01104">
    <property type="entry name" value="RIBOSOMAL_L13E"/>
    <property type="match status" value="1"/>
</dbReference>
<evidence type="ECO:0000256" key="1">
    <source>
        <dbReference type="ARBA" id="ARBA00005640"/>
    </source>
</evidence>
<dbReference type="InterPro" id="IPR018256">
    <property type="entry name" value="Ribosomal_eL13_CS"/>
</dbReference>
<dbReference type="PANTHER" id="PTHR11722:SF0">
    <property type="entry name" value="LARGE RIBOSOMAL SUBUNIT PROTEIN EL13"/>
    <property type="match status" value="1"/>
</dbReference>
<feature type="compositionally biased region" description="Basic and acidic residues" evidence="7">
    <location>
        <begin position="142"/>
        <end position="152"/>
    </location>
</feature>
<evidence type="ECO:0000313" key="9">
    <source>
        <dbReference type="WBParaSite" id="PSAMB.scaffold12287size2839.g34761.t1"/>
    </source>
</evidence>
<keyword evidence="2 6" id="KW-0689">Ribosomal protein</keyword>
<dbReference type="Pfam" id="PF01294">
    <property type="entry name" value="Ribosomal_L13e"/>
    <property type="match status" value="1"/>
</dbReference>
<evidence type="ECO:0000256" key="2">
    <source>
        <dbReference type="ARBA" id="ARBA00022980"/>
    </source>
</evidence>
<dbReference type="GO" id="GO:0003735">
    <property type="term" value="F:structural constituent of ribosome"/>
    <property type="evidence" value="ECO:0007669"/>
    <property type="project" value="InterPro"/>
</dbReference>